<evidence type="ECO:0000256" key="2">
    <source>
        <dbReference type="ARBA" id="ARBA00022448"/>
    </source>
</evidence>
<dbReference type="InterPro" id="IPR003593">
    <property type="entry name" value="AAA+_ATPase"/>
</dbReference>
<keyword evidence="2" id="KW-0813">Transport</keyword>
<keyword evidence="7" id="KW-1185">Reference proteome</keyword>
<evidence type="ECO:0000256" key="3">
    <source>
        <dbReference type="ARBA" id="ARBA00022741"/>
    </source>
</evidence>
<dbReference type="Proteomes" id="UP000272117">
    <property type="component" value="Unassembled WGS sequence"/>
</dbReference>
<dbReference type="GO" id="GO:0005524">
    <property type="term" value="F:ATP binding"/>
    <property type="evidence" value="ECO:0007669"/>
    <property type="project" value="UniProtKB-KW"/>
</dbReference>
<sequence length="250" mass="28101">MSVLEIKELVAGYDERVLLRNLSFLVPEPAFVAIIGHNGSGKSTLLKTLTGQVPYQGQILLQGKALVSRAGALARSLSYLPQKNNVSFPIKVRELVVMGLFRQKRLLEHYTSTDYARAEAMLERLHISHLTQRIFTDLSGGEQQLVWLAQLMLQDAPIVLLDEPTQQLDVYHKKRVFDLMAGWVQEEQKTVLCITHDLLNLLPLQGYLLNISQTSPTLERLSPETVLAHQRFLEEKASAIVPSKPGLSLR</sequence>
<keyword evidence="4 6" id="KW-0067">ATP-binding</keyword>
<keyword evidence="3" id="KW-0547">Nucleotide-binding</keyword>
<dbReference type="Pfam" id="PF00005">
    <property type="entry name" value="ABC_tran"/>
    <property type="match status" value="1"/>
</dbReference>
<organism evidence="6 7">
    <name type="scientific">Rufibacter latericius</name>
    <dbReference type="NCBI Taxonomy" id="2487040"/>
    <lineage>
        <taxon>Bacteria</taxon>
        <taxon>Pseudomonadati</taxon>
        <taxon>Bacteroidota</taxon>
        <taxon>Cytophagia</taxon>
        <taxon>Cytophagales</taxon>
        <taxon>Hymenobacteraceae</taxon>
        <taxon>Rufibacter</taxon>
    </lineage>
</organism>
<evidence type="ECO:0000313" key="6">
    <source>
        <dbReference type="EMBL" id="RNI28663.1"/>
    </source>
</evidence>
<feature type="domain" description="ABC transporter" evidence="5">
    <location>
        <begin position="4"/>
        <end position="245"/>
    </location>
</feature>
<evidence type="ECO:0000259" key="5">
    <source>
        <dbReference type="PROSITE" id="PS50893"/>
    </source>
</evidence>
<protein>
    <submittedName>
        <fullName evidence="6">ABC transporter ATP-binding protein</fullName>
    </submittedName>
</protein>
<evidence type="ECO:0000256" key="1">
    <source>
        <dbReference type="ARBA" id="ARBA00005417"/>
    </source>
</evidence>
<name>A0A3M9MUT8_9BACT</name>
<dbReference type="InterPro" id="IPR017871">
    <property type="entry name" value="ABC_transporter-like_CS"/>
</dbReference>
<proteinExistence type="inferred from homology"/>
<dbReference type="OrthoDB" id="9806726at2"/>
<dbReference type="PROSITE" id="PS50893">
    <property type="entry name" value="ABC_TRANSPORTER_2"/>
    <property type="match status" value="1"/>
</dbReference>
<comment type="caution">
    <text evidence="6">The sequence shown here is derived from an EMBL/GenBank/DDBJ whole genome shotgun (WGS) entry which is preliminary data.</text>
</comment>
<dbReference type="SUPFAM" id="SSF52540">
    <property type="entry name" value="P-loop containing nucleoside triphosphate hydrolases"/>
    <property type="match status" value="1"/>
</dbReference>
<comment type="similarity">
    <text evidence="1">Belongs to the ABC transporter superfamily.</text>
</comment>
<dbReference type="SMART" id="SM00382">
    <property type="entry name" value="AAA"/>
    <property type="match status" value="1"/>
</dbReference>
<dbReference type="EMBL" id="RJJD01000004">
    <property type="protein sequence ID" value="RNI28663.1"/>
    <property type="molecule type" value="Genomic_DNA"/>
</dbReference>
<dbReference type="PANTHER" id="PTHR42734">
    <property type="entry name" value="METAL TRANSPORT SYSTEM ATP-BINDING PROTEIN TM_0124-RELATED"/>
    <property type="match status" value="1"/>
</dbReference>
<reference evidence="6 7" key="1">
    <citation type="submission" date="2018-11" db="EMBL/GenBank/DDBJ databases">
        <title>Rufibacter latericius sp. nov., isolated from water in Baiyang Lake.</title>
        <authorList>
            <person name="Yang Y."/>
        </authorList>
    </citation>
    <scope>NUCLEOTIDE SEQUENCE [LARGE SCALE GENOMIC DNA]</scope>
    <source>
        <strain evidence="6 7">R-22-1c-1</strain>
    </source>
</reference>
<dbReference type="Gene3D" id="3.40.50.300">
    <property type="entry name" value="P-loop containing nucleotide triphosphate hydrolases"/>
    <property type="match status" value="1"/>
</dbReference>
<dbReference type="RefSeq" id="WP_123126521.1">
    <property type="nucleotide sequence ID" value="NZ_RJJD01000004.1"/>
</dbReference>
<dbReference type="InterPro" id="IPR027417">
    <property type="entry name" value="P-loop_NTPase"/>
</dbReference>
<dbReference type="InterPro" id="IPR050153">
    <property type="entry name" value="Metal_Ion_Import_ABC"/>
</dbReference>
<accession>A0A3M9MUT8</accession>
<dbReference type="PROSITE" id="PS00211">
    <property type="entry name" value="ABC_TRANSPORTER_1"/>
    <property type="match status" value="1"/>
</dbReference>
<dbReference type="PANTHER" id="PTHR42734:SF17">
    <property type="entry name" value="METAL TRANSPORT SYSTEM ATP-BINDING PROTEIN TM_0124-RELATED"/>
    <property type="match status" value="1"/>
</dbReference>
<evidence type="ECO:0000256" key="4">
    <source>
        <dbReference type="ARBA" id="ARBA00022840"/>
    </source>
</evidence>
<dbReference type="AlphaFoldDB" id="A0A3M9MUT8"/>
<evidence type="ECO:0000313" key="7">
    <source>
        <dbReference type="Proteomes" id="UP000272117"/>
    </source>
</evidence>
<dbReference type="GO" id="GO:0016887">
    <property type="term" value="F:ATP hydrolysis activity"/>
    <property type="evidence" value="ECO:0007669"/>
    <property type="project" value="InterPro"/>
</dbReference>
<gene>
    <name evidence="6" type="ORF">EFB08_08475</name>
</gene>
<dbReference type="InterPro" id="IPR003439">
    <property type="entry name" value="ABC_transporter-like_ATP-bd"/>
</dbReference>